<dbReference type="InterPro" id="IPR026326">
    <property type="entry name" value="TruB_arch"/>
</dbReference>
<dbReference type="SMART" id="SM01136">
    <property type="entry name" value="DKCLD"/>
    <property type="match status" value="1"/>
</dbReference>
<evidence type="ECO:0000313" key="4">
    <source>
        <dbReference type="EMBL" id="MFC6771667.1"/>
    </source>
</evidence>
<dbReference type="EMBL" id="JBHSWT010000456">
    <property type="protein sequence ID" value="MFC6771667.1"/>
    <property type="molecule type" value="Genomic_DNA"/>
</dbReference>
<dbReference type="PANTHER" id="PTHR23127">
    <property type="entry name" value="CENTROMERE/MICROTUBULE BINDING PROTEIN CBF5"/>
    <property type="match status" value="1"/>
</dbReference>
<dbReference type="Pfam" id="PF08068">
    <property type="entry name" value="DKCLD"/>
    <property type="match status" value="1"/>
</dbReference>
<sequence>MTRDSDDTDGTPLRAPPEERSVPELLRFGVVNLDKPAGPSSHQVSAWTRDAINEALSALDPDGEPIDGVAHAGTLDPKVTGCLPALTGTATRAAQVFLEGGKEYVAVLELHGSAPDDFRAVVAEFEAEIYQKPPRKSAVTRRLRTRTIYDLDVLEVGDRQALLRVRCESGTYVRKLCHDIGLATGVGAHMGHLRRTATDPFDDRTLRTLQDLVDALTWAEDGDDSFVREVVRPAEDALVHLPAVTIAPSTAESVATGAPVYAPGVIDIDDAAEEAVAESAPSDDADRPLVACFTPDGAAVCLGRLVGDPDAESGVVVSLERVLT</sequence>
<feature type="region of interest" description="Disordered" evidence="2">
    <location>
        <begin position="1"/>
        <end position="21"/>
    </location>
</feature>
<comment type="catalytic activity">
    <reaction evidence="1">
        <text>uridine(55) in tRNA = pseudouridine(55) in tRNA</text>
        <dbReference type="Rhea" id="RHEA:42532"/>
        <dbReference type="Rhea" id="RHEA-COMP:10101"/>
        <dbReference type="Rhea" id="RHEA-COMP:10102"/>
        <dbReference type="ChEBI" id="CHEBI:65314"/>
        <dbReference type="ChEBI" id="CHEBI:65315"/>
        <dbReference type="EC" id="5.4.99.25"/>
    </reaction>
</comment>
<dbReference type="InterPro" id="IPR004802">
    <property type="entry name" value="tRNA_PsdUridine_synth_B_fam"/>
</dbReference>
<dbReference type="PROSITE" id="PS50890">
    <property type="entry name" value="PUA"/>
    <property type="match status" value="1"/>
</dbReference>
<dbReference type="SUPFAM" id="SSF55120">
    <property type="entry name" value="Pseudouridine synthase"/>
    <property type="match status" value="1"/>
</dbReference>
<dbReference type="Pfam" id="PF01509">
    <property type="entry name" value="TruB_N"/>
    <property type="match status" value="2"/>
</dbReference>
<feature type="active site" description="Nucleophile" evidence="1">
    <location>
        <position position="76"/>
    </location>
</feature>
<dbReference type="AlphaFoldDB" id="A0ABD5T3F9"/>
<dbReference type="NCBIfam" id="TIGR00425">
    <property type="entry name" value="CBF5"/>
    <property type="match status" value="1"/>
</dbReference>
<organism evidence="4 5">
    <name type="scientific">Halorubrum pallidum</name>
    <dbReference type="NCBI Taxonomy" id="1526114"/>
    <lineage>
        <taxon>Archaea</taxon>
        <taxon>Methanobacteriati</taxon>
        <taxon>Methanobacteriota</taxon>
        <taxon>Stenosarchaea group</taxon>
        <taxon>Halobacteria</taxon>
        <taxon>Halobacteriales</taxon>
        <taxon>Haloferacaceae</taxon>
        <taxon>Halorubrum</taxon>
    </lineage>
</organism>
<feature type="domain" description="Dyskerin-like" evidence="3">
    <location>
        <begin position="1"/>
        <end position="45"/>
    </location>
</feature>
<dbReference type="PANTHER" id="PTHR23127:SF0">
    <property type="entry name" value="H_ACA RIBONUCLEOPROTEIN COMPLEX SUBUNIT DKC1"/>
    <property type="match status" value="1"/>
</dbReference>
<keyword evidence="5" id="KW-1185">Reference proteome</keyword>
<dbReference type="NCBIfam" id="NF003280">
    <property type="entry name" value="PRK04270.1"/>
    <property type="match status" value="1"/>
</dbReference>
<dbReference type="Proteomes" id="UP001596274">
    <property type="component" value="Unassembled WGS sequence"/>
</dbReference>
<dbReference type="HAMAP" id="MF_01081">
    <property type="entry name" value="TruB_arch"/>
    <property type="match status" value="1"/>
</dbReference>
<comment type="function">
    <text evidence="1">Could be responsible for synthesis of pseudouridine from uracil-55 in the psi GC loop of transfer RNAs.</text>
</comment>
<evidence type="ECO:0000259" key="3">
    <source>
        <dbReference type="SMART" id="SM01136"/>
    </source>
</evidence>
<dbReference type="InterPro" id="IPR032819">
    <property type="entry name" value="TruB_C"/>
</dbReference>
<dbReference type="InterPro" id="IPR020103">
    <property type="entry name" value="PsdUridine_synth_cat_dom_sf"/>
</dbReference>
<keyword evidence="1 4" id="KW-0413">Isomerase</keyword>
<evidence type="ECO:0000256" key="2">
    <source>
        <dbReference type="SAM" id="MobiDB-lite"/>
    </source>
</evidence>
<proteinExistence type="inferred from homology"/>
<comment type="caution">
    <text evidence="4">The sequence shown here is derived from an EMBL/GenBank/DDBJ whole genome shotgun (WGS) entry which is preliminary data.</text>
</comment>
<evidence type="ECO:0000313" key="5">
    <source>
        <dbReference type="Proteomes" id="UP001596274"/>
    </source>
</evidence>
<keyword evidence="1" id="KW-0819">tRNA processing</keyword>
<dbReference type="GO" id="GO:0031119">
    <property type="term" value="P:tRNA pseudouridine synthesis"/>
    <property type="evidence" value="ECO:0007669"/>
    <property type="project" value="UniProtKB-UniRule"/>
</dbReference>
<comment type="similarity">
    <text evidence="1">Belongs to the pseudouridine synthase TruB family. Type 2 subfamily.</text>
</comment>
<dbReference type="InterPro" id="IPR012960">
    <property type="entry name" value="Dyskerin-like"/>
</dbReference>
<accession>A0ABD5T3F9</accession>
<dbReference type="Pfam" id="PF16198">
    <property type="entry name" value="TruB_C_2"/>
    <property type="match status" value="1"/>
</dbReference>
<name>A0ABD5T3F9_9EURY</name>
<dbReference type="InterPro" id="IPR002501">
    <property type="entry name" value="PsdUridine_synth_N"/>
</dbReference>
<reference evidence="4 5" key="1">
    <citation type="journal article" date="2019" name="Int. J. Syst. Evol. Microbiol.">
        <title>The Global Catalogue of Microorganisms (GCM) 10K type strain sequencing project: providing services to taxonomists for standard genome sequencing and annotation.</title>
        <authorList>
            <consortium name="The Broad Institute Genomics Platform"/>
            <consortium name="The Broad Institute Genome Sequencing Center for Infectious Disease"/>
            <person name="Wu L."/>
            <person name="Ma J."/>
        </authorList>
    </citation>
    <scope>NUCLEOTIDE SEQUENCE [LARGE SCALE GENOMIC DNA]</scope>
    <source>
        <strain evidence="4 5">PJ61</strain>
    </source>
</reference>
<dbReference type="EC" id="5.4.99.25" evidence="1"/>
<evidence type="ECO:0000256" key="1">
    <source>
        <dbReference type="HAMAP-Rule" id="MF_01081"/>
    </source>
</evidence>
<dbReference type="GO" id="GO:0160148">
    <property type="term" value="F:tRNA pseudouridine(55) synthase activity"/>
    <property type="evidence" value="ECO:0007669"/>
    <property type="project" value="UniProtKB-EC"/>
</dbReference>
<dbReference type="Gene3D" id="3.30.2350.10">
    <property type="entry name" value="Pseudouridine synthase"/>
    <property type="match status" value="1"/>
</dbReference>
<protein>
    <recommendedName>
        <fullName evidence="1">Probable tRNA pseudouridine synthase B</fullName>
        <ecNumber evidence="1">5.4.99.25</ecNumber>
    </recommendedName>
    <alternativeName>
        <fullName evidence="1">tRNA pseudouridine(55) synthase</fullName>
        <shortName evidence="1">Psi55 synthase</shortName>
    </alternativeName>
    <alternativeName>
        <fullName evidence="1">tRNA pseudouridylate synthase</fullName>
    </alternativeName>
    <alternativeName>
        <fullName evidence="1">tRNA-uridine isomerase</fullName>
    </alternativeName>
</protein>
<gene>
    <name evidence="1" type="primary">truB</name>
    <name evidence="4" type="ORF">ACFQDD_09085</name>
</gene>